<proteinExistence type="predicted"/>
<keyword evidence="1" id="KW-0805">Transcription regulation</keyword>
<feature type="compositionally biased region" description="Basic and acidic residues" evidence="5">
    <location>
        <begin position="76"/>
        <end position="85"/>
    </location>
</feature>
<accession>A0A1Q5T8I5</accession>
<dbReference type="Proteomes" id="UP000186955">
    <property type="component" value="Unassembled WGS sequence"/>
</dbReference>
<keyword evidence="2" id="KW-0238">DNA-binding</keyword>
<dbReference type="SUPFAM" id="SSF57701">
    <property type="entry name" value="Zn2/Cys6 DNA-binding domain"/>
    <property type="match status" value="1"/>
</dbReference>
<evidence type="ECO:0000256" key="5">
    <source>
        <dbReference type="SAM" id="MobiDB-lite"/>
    </source>
</evidence>
<dbReference type="SMART" id="SM00066">
    <property type="entry name" value="GAL4"/>
    <property type="match status" value="1"/>
</dbReference>
<dbReference type="CDD" id="cd00067">
    <property type="entry name" value="GAL4"/>
    <property type="match status" value="1"/>
</dbReference>
<dbReference type="InterPro" id="IPR036864">
    <property type="entry name" value="Zn2-C6_fun-type_DNA-bd_sf"/>
</dbReference>
<dbReference type="PROSITE" id="PS00463">
    <property type="entry name" value="ZN2_CY6_FUNGAL_1"/>
    <property type="match status" value="1"/>
</dbReference>
<dbReference type="GO" id="GO:0008270">
    <property type="term" value="F:zinc ion binding"/>
    <property type="evidence" value="ECO:0007669"/>
    <property type="project" value="InterPro"/>
</dbReference>
<gene>
    <name evidence="7" type="ORF">PENSUB_10683</name>
</gene>
<evidence type="ECO:0000256" key="3">
    <source>
        <dbReference type="ARBA" id="ARBA00023163"/>
    </source>
</evidence>
<dbReference type="EMBL" id="MNBE01000698">
    <property type="protein sequence ID" value="OKO96508.1"/>
    <property type="molecule type" value="Genomic_DNA"/>
</dbReference>
<dbReference type="GO" id="GO:0003677">
    <property type="term" value="F:DNA binding"/>
    <property type="evidence" value="ECO:0007669"/>
    <property type="project" value="UniProtKB-KW"/>
</dbReference>
<comment type="caution">
    <text evidence="7">The sequence shown here is derived from an EMBL/GenBank/DDBJ whole genome shotgun (WGS) entry which is preliminary data.</text>
</comment>
<evidence type="ECO:0000259" key="6">
    <source>
        <dbReference type="PROSITE" id="PS50048"/>
    </source>
</evidence>
<keyword evidence="4" id="KW-0539">Nucleus</keyword>
<protein>
    <recommendedName>
        <fullName evidence="6">Zn(2)-C6 fungal-type domain-containing protein</fullName>
    </recommendedName>
</protein>
<name>A0A1Q5T8I5_9EURO</name>
<evidence type="ECO:0000256" key="2">
    <source>
        <dbReference type="ARBA" id="ARBA00023125"/>
    </source>
</evidence>
<dbReference type="Pfam" id="PF00172">
    <property type="entry name" value="Zn_clus"/>
    <property type="match status" value="1"/>
</dbReference>
<dbReference type="PROSITE" id="PS50048">
    <property type="entry name" value="ZN2_CY6_FUNGAL_2"/>
    <property type="match status" value="1"/>
</dbReference>
<organism evidence="7 8">
    <name type="scientific">Penicillium subrubescens</name>
    <dbReference type="NCBI Taxonomy" id="1316194"/>
    <lineage>
        <taxon>Eukaryota</taxon>
        <taxon>Fungi</taxon>
        <taxon>Dikarya</taxon>
        <taxon>Ascomycota</taxon>
        <taxon>Pezizomycotina</taxon>
        <taxon>Eurotiomycetes</taxon>
        <taxon>Eurotiomycetidae</taxon>
        <taxon>Eurotiales</taxon>
        <taxon>Aspergillaceae</taxon>
        <taxon>Penicillium</taxon>
    </lineage>
</organism>
<dbReference type="AlphaFoldDB" id="A0A1Q5T8I5"/>
<feature type="region of interest" description="Disordered" evidence="5">
    <location>
        <begin position="51"/>
        <end position="109"/>
    </location>
</feature>
<dbReference type="GO" id="GO:0000981">
    <property type="term" value="F:DNA-binding transcription factor activity, RNA polymerase II-specific"/>
    <property type="evidence" value="ECO:0007669"/>
    <property type="project" value="InterPro"/>
</dbReference>
<evidence type="ECO:0000313" key="8">
    <source>
        <dbReference type="Proteomes" id="UP000186955"/>
    </source>
</evidence>
<keyword evidence="3" id="KW-0804">Transcription</keyword>
<reference evidence="7 8" key="1">
    <citation type="submission" date="2016-10" db="EMBL/GenBank/DDBJ databases">
        <title>Genome sequence of the ascomycete fungus Penicillium subrubescens.</title>
        <authorList>
            <person name="De Vries R.P."/>
            <person name="Peng M."/>
            <person name="Dilokpimol A."/>
            <person name="Hilden K."/>
            <person name="Makela M.R."/>
            <person name="Grigoriev I."/>
            <person name="Riley R."/>
            <person name="Granchi Z."/>
        </authorList>
    </citation>
    <scope>NUCLEOTIDE SEQUENCE [LARGE SCALE GENOMIC DNA]</scope>
    <source>
        <strain evidence="7 8">CBS 132785</strain>
    </source>
</reference>
<evidence type="ECO:0000313" key="7">
    <source>
        <dbReference type="EMBL" id="OKO96508.1"/>
    </source>
</evidence>
<feature type="domain" description="Zn(2)-C6 fungal-type" evidence="6">
    <location>
        <begin position="19"/>
        <end position="49"/>
    </location>
</feature>
<evidence type="ECO:0000256" key="1">
    <source>
        <dbReference type="ARBA" id="ARBA00023015"/>
    </source>
</evidence>
<sequence>MPSTPSASRRPYRSHKTPACDRCRRFKRRCTGGGPGDPCVLCKLQNVPCQPSDIAKAHTPSRRSTRADYTLPRRNQIQEHSDSRNPAHSSPVPPGVRNGLGDSESNDHNAIHLGDARAESSIVVSPILTEDIQALERYFSSGAPTGDPAPAADGLEKSLVYMRVPRRREGLAMAKNPGKFQKEVLWQILRPFAKELVKL</sequence>
<evidence type="ECO:0000256" key="4">
    <source>
        <dbReference type="ARBA" id="ARBA00023242"/>
    </source>
</evidence>
<keyword evidence="8" id="KW-1185">Reference proteome</keyword>
<dbReference type="Gene3D" id="4.10.240.10">
    <property type="entry name" value="Zn(2)-C6 fungal-type DNA-binding domain"/>
    <property type="match status" value="1"/>
</dbReference>
<dbReference type="InterPro" id="IPR001138">
    <property type="entry name" value="Zn2Cys6_DnaBD"/>
</dbReference>
<dbReference type="STRING" id="1316194.A0A1Q5T8I5"/>